<comment type="caution">
    <text evidence="1">The sequence shown here is derived from an EMBL/GenBank/DDBJ whole genome shotgun (WGS) entry which is preliminary data.</text>
</comment>
<evidence type="ECO:0000313" key="1">
    <source>
        <dbReference type="EMBL" id="MCJ2542407.1"/>
    </source>
</evidence>
<accession>A0ABT0C9D4</accession>
<sequence>MAFTNYKTVGETIKASQIFYREEIFLEELPFSIPEFFRQDLEIVMKDGAVDSSEFAICENIIYPIFKEVWKTYREHFILWSHRYLAYDQDLQGFPEYILARRSPLGRVVFDKPYLLLVEAKKDNFDQAWGQCISEMIAAQRLNDNERIKRIIIYGITSNGVTWQFGKLRDNQFILNREFYTIQQLDELFAAVNFVFSQCTIQLQTLIPA</sequence>
<name>A0ABT0C9D4_THEVL</name>
<reference evidence="1" key="1">
    <citation type="submission" date="2021-02" db="EMBL/GenBank/DDBJ databases">
        <title>The CRISPR/cas machinery reduction and long-range gene transfer in the hot spring cyanobacterium Synechococcus.</title>
        <authorList>
            <person name="Dvorak P."/>
            <person name="Jahodarova E."/>
            <person name="Hasler P."/>
            <person name="Poulickova A."/>
        </authorList>
    </citation>
    <scope>NUCLEOTIDE SEQUENCE</scope>
    <source>
        <strain evidence="1">Rupite</strain>
    </source>
</reference>
<proteinExistence type="predicted"/>
<gene>
    <name evidence="1" type="ORF">JX360_05720</name>
</gene>
<keyword evidence="2" id="KW-1185">Reference proteome</keyword>
<organism evidence="1 2">
    <name type="scientific">Thermostichus vulcanus str. 'Rupite'</name>
    <dbReference type="NCBI Taxonomy" id="2813851"/>
    <lineage>
        <taxon>Bacteria</taxon>
        <taxon>Bacillati</taxon>
        <taxon>Cyanobacteriota</taxon>
        <taxon>Cyanophyceae</taxon>
        <taxon>Thermostichales</taxon>
        <taxon>Thermostichaceae</taxon>
        <taxon>Thermostichus</taxon>
    </lineage>
</organism>
<dbReference type="EMBL" id="JAFIRA010000010">
    <property type="protein sequence ID" value="MCJ2542407.1"/>
    <property type="molecule type" value="Genomic_DNA"/>
</dbReference>
<dbReference type="Proteomes" id="UP000830835">
    <property type="component" value="Unassembled WGS sequence"/>
</dbReference>
<evidence type="ECO:0000313" key="2">
    <source>
        <dbReference type="Proteomes" id="UP000830835"/>
    </source>
</evidence>
<dbReference type="RefSeq" id="WP_244349651.1">
    <property type="nucleotide sequence ID" value="NZ_JAFIRA010000010.1"/>
</dbReference>
<protein>
    <submittedName>
        <fullName evidence="1">Uncharacterized protein</fullName>
    </submittedName>
</protein>